<evidence type="ECO:0000256" key="2">
    <source>
        <dbReference type="SAM" id="SignalP"/>
    </source>
</evidence>
<dbReference type="Proteomes" id="UP000652219">
    <property type="component" value="Unassembled WGS sequence"/>
</dbReference>
<comment type="caution">
    <text evidence="3">The sequence shown here is derived from an EMBL/GenBank/DDBJ whole genome shotgun (WGS) entry which is preliminary data.</text>
</comment>
<organism evidence="3 4">
    <name type="scientific">Colletotrichum sojae</name>
    <dbReference type="NCBI Taxonomy" id="2175907"/>
    <lineage>
        <taxon>Eukaryota</taxon>
        <taxon>Fungi</taxon>
        <taxon>Dikarya</taxon>
        <taxon>Ascomycota</taxon>
        <taxon>Pezizomycotina</taxon>
        <taxon>Sordariomycetes</taxon>
        <taxon>Hypocreomycetidae</taxon>
        <taxon>Glomerellales</taxon>
        <taxon>Glomerellaceae</taxon>
        <taxon>Colletotrichum</taxon>
        <taxon>Colletotrichum orchidearum species complex</taxon>
    </lineage>
</organism>
<sequence>MVSSHLFFVWPLAFVGVNAADDSLSDFSNDLATDLGPLLALFGEPMTKQYLSESTTYLDYFIFAVGPIGILTAIVSAIGVCGHSSLRAFVGRSQEGNGIIEAELCTSMSRDVCELLNRGGITRALGRPKILELVYSPPSGNQTGSALENSGIHLLRDYLTNIQHGRSRRSWRRANGSFWDTLGPAALNPPNLSLNVGIVQQGGWKYVSVALVEFLLQAGVLVLAGVGVWVLGWNLSERDDSASRNYAPTMFIVGTTVMCSGLWACAALIGQTTVEKKYKRQTGDQTGSSQLIWLQPSQVIGDQSFDPFAFLENPDEPLHTWTSSKKNLDDRFERYTFLAVPAVLIGYIMHFIGLRGMKAWVSLAQLGTTFVMSLLRGLLPMQRLGKNDSELADKPEMVVGYELDCLAFKLINSVSTSTPKKRYYRQLLSFRVQLARLTGHFSSFDNMADEEFQRWADSYVEVREKAKSVATALCAAAEILFHKDQPRNDVVFSIPAFVIPNPSPEDSNINIVIKAPDNSSVGGWTVDSSRIEAILGLATWSLISDERVISEQESNFKVSFAKNINTWRIVSATNEEGPEAIIQTEVHLWFGPNTVQPEKSKIRVDSNGFYSLHDIWDRHGIMDQQIP</sequence>
<evidence type="ECO:0000313" key="4">
    <source>
        <dbReference type="Proteomes" id="UP000652219"/>
    </source>
</evidence>
<keyword evidence="2" id="KW-0732">Signal</keyword>
<feature type="transmembrane region" description="Helical" evidence="1">
    <location>
        <begin position="210"/>
        <end position="231"/>
    </location>
</feature>
<name>A0A8H6J866_9PEZI</name>
<reference evidence="3 4" key="1">
    <citation type="journal article" date="2020" name="Phytopathology">
        <title>Genome Sequence Resources of Colletotrichum truncatum, C. plurivorum, C. musicola, and C. sojae: Four Species Pathogenic to Soybean (Glycine max).</title>
        <authorList>
            <person name="Rogerio F."/>
            <person name="Boufleur T.R."/>
            <person name="Ciampi-Guillardi M."/>
            <person name="Sukno S.A."/>
            <person name="Thon M.R."/>
            <person name="Massola Junior N.S."/>
            <person name="Baroncelli R."/>
        </authorList>
    </citation>
    <scope>NUCLEOTIDE SEQUENCE [LARGE SCALE GENOMIC DNA]</scope>
    <source>
        <strain evidence="3 4">LFN0009</strain>
    </source>
</reference>
<keyword evidence="4" id="KW-1185">Reference proteome</keyword>
<feature type="chain" id="PRO_5034117947" evidence="2">
    <location>
        <begin position="20"/>
        <end position="627"/>
    </location>
</feature>
<feature type="transmembrane region" description="Helical" evidence="1">
    <location>
        <begin position="60"/>
        <end position="82"/>
    </location>
</feature>
<feature type="transmembrane region" description="Helical" evidence="1">
    <location>
        <begin position="335"/>
        <end position="353"/>
    </location>
</feature>
<dbReference type="EMBL" id="WIGN01000120">
    <property type="protein sequence ID" value="KAF6808314.1"/>
    <property type="molecule type" value="Genomic_DNA"/>
</dbReference>
<keyword evidence="1" id="KW-1133">Transmembrane helix</keyword>
<protein>
    <submittedName>
        <fullName evidence="3">Uncharacterized protein</fullName>
    </submittedName>
</protein>
<feature type="transmembrane region" description="Helical" evidence="1">
    <location>
        <begin position="251"/>
        <end position="270"/>
    </location>
</feature>
<evidence type="ECO:0000256" key="1">
    <source>
        <dbReference type="SAM" id="Phobius"/>
    </source>
</evidence>
<evidence type="ECO:0000313" key="3">
    <source>
        <dbReference type="EMBL" id="KAF6808314.1"/>
    </source>
</evidence>
<accession>A0A8H6J866</accession>
<keyword evidence="1" id="KW-0472">Membrane</keyword>
<gene>
    <name evidence="3" type="ORF">CSOJ01_07637</name>
</gene>
<keyword evidence="1" id="KW-0812">Transmembrane</keyword>
<proteinExistence type="predicted"/>
<feature type="signal peptide" evidence="2">
    <location>
        <begin position="1"/>
        <end position="19"/>
    </location>
</feature>
<dbReference type="AlphaFoldDB" id="A0A8H6J866"/>